<keyword evidence="3" id="KW-1185">Reference proteome</keyword>
<evidence type="ECO:0000313" key="2">
    <source>
        <dbReference type="EMBL" id="AXV05629.1"/>
    </source>
</evidence>
<proteinExistence type="predicted"/>
<dbReference type="AlphaFoldDB" id="A0A346XTT2"/>
<gene>
    <name evidence="2" type="ORF">DVS28_a0928</name>
</gene>
<protein>
    <submittedName>
        <fullName evidence="2">Uncharacterized protein</fullName>
    </submittedName>
</protein>
<organism evidence="2 3">
    <name type="scientific">Euzebya pacifica</name>
    <dbReference type="NCBI Taxonomy" id="1608957"/>
    <lineage>
        <taxon>Bacteria</taxon>
        <taxon>Bacillati</taxon>
        <taxon>Actinomycetota</taxon>
        <taxon>Nitriliruptoria</taxon>
        <taxon>Euzebyales</taxon>
    </lineage>
</organism>
<sequence length="201" mass="20543">MIADGEALAKVTPTPTPEEVVPTTPPVPQPLPQGPSVQVRVDGVQLASTSSDGIFGAAPAPVDPAVAGQWVTAASDRLRDFVNAMWVNTDTMLSDAAVATLLDPASLPPEARQGLGVLDRPDVLGVTDVAAATTVQVQMDTTRLGTVTLFWSTSATLVLTGVTGPVTQTGVASFVERGAGPELVALEADTTYGGDLQVVLS</sequence>
<dbReference type="RefSeq" id="WP_164709922.1">
    <property type="nucleotide sequence ID" value="NZ_CP031165.1"/>
</dbReference>
<dbReference type="KEGG" id="euz:DVS28_a0928"/>
<reference evidence="2 3" key="1">
    <citation type="submission" date="2018-09" db="EMBL/GenBank/DDBJ databases">
        <title>Complete genome sequence of Euzebya sp. DY32-46 isolated from seawater of Pacific Ocean.</title>
        <authorList>
            <person name="Xu L."/>
            <person name="Wu Y.-H."/>
            <person name="Xu X.-W."/>
        </authorList>
    </citation>
    <scope>NUCLEOTIDE SEQUENCE [LARGE SCALE GENOMIC DNA]</scope>
    <source>
        <strain evidence="2 3">DY32-46</strain>
    </source>
</reference>
<evidence type="ECO:0000256" key="1">
    <source>
        <dbReference type="SAM" id="MobiDB-lite"/>
    </source>
</evidence>
<name>A0A346XTT2_9ACTN</name>
<accession>A0A346XTT2</accession>
<feature type="compositionally biased region" description="Low complexity" evidence="1">
    <location>
        <begin position="11"/>
        <end position="22"/>
    </location>
</feature>
<feature type="region of interest" description="Disordered" evidence="1">
    <location>
        <begin position="1"/>
        <end position="32"/>
    </location>
</feature>
<dbReference type="Proteomes" id="UP000264006">
    <property type="component" value="Chromosome"/>
</dbReference>
<dbReference type="EMBL" id="CP031165">
    <property type="protein sequence ID" value="AXV05629.1"/>
    <property type="molecule type" value="Genomic_DNA"/>
</dbReference>
<feature type="compositionally biased region" description="Pro residues" evidence="1">
    <location>
        <begin position="23"/>
        <end position="32"/>
    </location>
</feature>
<evidence type="ECO:0000313" key="3">
    <source>
        <dbReference type="Proteomes" id="UP000264006"/>
    </source>
</evidence>